<dbReference type="Pfam" id="PF22384">
    <property type="entry name" value="PBP2_Ca3427_like"/>
    <property type="match status" value="1"/>
</dbReference>
<dbReference type="VEuPathDB" id="FungiDB:C5L36_0E02470"/>
<dbReference type="RefSeq" id="XP_029323659.1">
    <property type="nucleotide sequence ID" value="XM_029467799.1"/>
</dbReference>
<dbReference type="Pfam" id="PF13379">
    <property type="entry name" value="NMT1_2"/>
    <property type="match status" value="1"/>
</dbReference>
<dbReference type="GO" id="GO:0042597">
    <property type="term" value="C:periplasmic space"/>
    <property type="evidence" value="ECO:0007669"/>
    <property type="project" value="UniProtKB-SubCell"/>
</dbReference>
<proteinExistence type="inferred from homology"/>
<dbReference type="AlphaFoldDB" id="A0A2U9R9X7"/>
<evidence type="ECO:0000259" key="4">
    <source>
        <dbReference type="Pfam" id="PF22384"/>
    </source>
</evidence>
<gene>
    <name evidence="5" type="ORF">C5L36_0E02470</name>
</gene>
<dbReference type="GeneID" id="40386042"/>
<evidence type="ECO:0000313" key="5">
    <source>
        <dbReference type="EMBL" id="AWU78183.1"/>
    </source>
</evidence>
<feature type="domain" description="Ca3427-like PBP 2" evidence="4">
    <location>
        <begin position="96"/>
        <end position="185"/>
    </location>
</feature>
<dbReference type="Proteomes" id="UP000249293">
    <property type="component" value="Chromosome 5"/>
</dbReference>
<evidence type="ECO:0000256" key="3">
    <source>
        <dbReference type="ARBA" id="ARBA00022729"/>
    </source>
</evidence>
<organism evidence="5 6">
    <name type="scientific">Pichia kudriavzevii</name>
    <name type="common">Yeast</name>
    <name type="synonym">Issatchenkia orientalis</name>
    <dbReference type="NCBI Taxonomy" id="4909"/>
    <lineage>
        <taxon>Eukaryota</taxon>
        <taxon>Fungi</taxon>
        <taxon>Dikarya</taxon>
        <taxon>Ascomycota</taxon>
        <taxon>Saccharomycotina</taxon>
        <taxon>Pichiomycetes</taxon>
        <taxon>Pichiales</taxon>
        <taxon>Pichiaceae</taxon>
        <taxon>Pichia</taxon>
    </lineage>
</organism>
<dbReference type="PANTHER" id="PTHR30024:SF47">
    <property type="entry name" value="TAURINE-BINDING PERIPLASMIC PROTEIN"/>
    <property type="match status" value="1"/>
</dbReference>
<dbReference type="InterPro" id="IPR054364">
    <property type="entry name" value="Ca3427-like_PBP2"/>
</dbReference>
<evidence type="ECO:0000256" key="2">
    <source>
        <dbReference type="ARBA" id="ARBA00010742"/>
    </source>
</evidence>
<dbReference type="Gene3D" id="3.40.190.10">
    <property type="entry name" value="Periplasmic binding protein-like II"/>
    <property type="match status" value="2"/>
</dbReference>
<dbReference type="STRING" id="4909.A0A2U9R9X7"/>
<dbReference type="EMBL" id="CP028777">
    <property type="protein sequence ID" value="AWU78183.1"/>
    <property type="molecule type" value="Genomic_DNA"/>
</dbReference>
<protein>
    <recommendedName>
        <fullName evidence="4">Ca3427-like PBP 2 domain-containing protein</fullName>
    </recommendedName>
</protein>
<sequence>MSLRKMATTVRIGFVPEHYAVPLVFAKKLGYYEESGLDKYEFVPYPSGSGHLIQSLKKREIDIAVGLTEAFVRGISTGDEGEYSIVGQYVTSPLRWAISTGIGRKDLTIADIKKVGISRLGSGSHVMSFVLAMEHGLAPFEYQVQDNFANLRAGVNNGTTDAFMWEYFTSKKYYDSGDIRHLGDIYTPWPSWVITAGAHVEASVVDAFNRGTQRGIDYFNANKDKGIDHILESDSLDYNNKEDVENWAKAVVFCDNVAESVHQQPWRDVVAKTKDVLREAGVIQ</sequence>
<reference evidence="5 6" key="1">
    <citation type="submission" date="2018-06" db="EMBL/GenBank/DDBJ databases">
        <title>Population genomics shows no distinction between pathogenic Candida krusei and environmental Pichia kudriavzevii: One species, four names.</title>
        <authorList>
            <person name="Douglass A.P."/>
            <person name="Offei B."/>
            <person name="Braun-Galleani S."/>
            <person name="Coughlan A.Y."/>
            <person name="Martos A."/>
            <person name="Ortiz-Merino R.A."/>
            <person name="Byrne K.P."/>
            <person name="Wolfe K.H."/>
        </authorList>
    </citation>
    <scope>NUCLEOTIDE SEQUENCE [LARGE SCALE GENOMIC DNA]</scope>
    <source>
        <strain evidence="5 6">CBS573</strain>
    </source>
</reference>
<evidence type="ECO:0000313" key="6">
    <source>
        <dbReference type="Proteomes" id="UP000249293"/>
    </source>
</evidence>
<name>A0A2U9R9X7_PICKU</name>
<accession>A0A2U9R9X7</accession>
<keyword evidence="6" id="KW-1185">Reference proteome</keyword>
<comment type="subcellular location">
    <subcellularLocation>
        <location evidence="1">Periplasm</location>
    </subcellularLocation>
</comment>
<dbReference type="KEGG" id="pkz:C5L36_0E02470"/>
<comment type="similarity">
    <text evidence="2">Belongs to the bacterial solute-binding protein SsuA/TauA family.</text>
</comment>
<evidence type="ECO:0000256" key="1">
    <source>
        <dbReference type="ARBA" id="ARBA00004418"/>
    </source>
</evidence>
<dbReference type="SUPFAM" id="SSF53850">
    <property type="entry name" value="Periplasmic binding protein-like II"/>
    <property type="match status" value="1"/>
</dbReference>
<dbReference type="OrthoDB" id="1363at2759"/>
<keyword evidence="3" id="KW-0732">Signal</keyword>
<dbReference type="PANTHER" id="PTHR30024">
    <property type="entry name" value="ALIPHATIC SULFONATES-BINDING PROTEIN-RELATED"/>
    <property type="match status" value="1"/>
</dbReference>